<name>A0A9X0W8I9_9GAMM</name>
<evidence type="ECO:0000256" key="3">
    <source>
        <dbReference type="ARBA" id="ARBA00022722"/>
    </source>
</evidence>
<keyword evidence="4 5" id="KW-0378">Hydrolase</keyword>
<dbReference type="AlphaFoldDB" id="A0A9X0W8I9"/>
<dbReference type="PANTHER" id="PTHR33317:SF4">
    <property type="entry name" value="POLYNUCLEOTIDYL TRANSFERASE, RIBONUCLEASE H-LIKE SUPERFAMILY PROTEIN"/>
    <property type="match status" value="1"/>
</dbReference>
<dbReference type="EMBL" id="NRRY01000008">
    <property type="protein sequence ID" value="MBK1618243.1"/>
    <property type="molecule type" value="Genomic_DNA"/>
</dbReference>
<evidence type="ECO:0000256" key="5">
    <source>
        <dbReference type="HAMAP-Rule" id="MF_00651"/>
    </source>
</evidence>
<keyword evidence="9" id="KW-1185">Reference proteome</keyword>
<accession>A0A9X0W8I9</accession>
<evidence type="ECO:0000313" key="8">
    <source>
        <dbReference type="EMBL" id="MBK1618243.1"/>
    </source>
</evidence>
<dbReference type="SMART" id="SM00732">
    <property type="entry name" value="YqgFc"/>
    <property type="match status" value="1"/>
</dbReference>
<organism evidence="8 9">
    <name type="scientific">Lamprobacter modestohalophilus</name>
    <dbReference type="NCBI Taxonomy" id="1064514"/>
    <lineage>
        <taxon>Bacteria</taxon>
        <taxon>Pseudomonadati</taxon>
        <taxon>Pseudomonadota</taxon>
        <taxon>Gammaproteobacteria</taxon>
        <taxon>Chromatiales</taxon>
        <taxon>Chromatiaceae</taxon>
        <taxon>Lamprobacter</taxon>
    </lineage>
</organism>
<dbReference type="Proteomes" id="UP001138768">
    <property type="component" value="Unassembled WGS sequence"/>
</dbReference>
<dbReference type="RefSeq" id="WP_200241189.1">
    <property type="nucleotide sequence ID" value="NZ_NRRY01000008.1"/>
</dbReference>
<sequence length="160" mass="17370">MATLLGFDFGPRKIGVAVGQTVTGTATVLETVRAQGQRPNWKRLEAIIREWQPDAAVVGLPFNMDDSEEAWSERVHRFARQLQGRFGLEVHLIDERLTSLEARRQLKVGQHTANDRIDAQAAKLILETWLADAQSSAAASAQTSAQASVEPPPPSASGAS</sequence>
<feature type="region of interest" description="Disordered" evidence="6">
    <location>
        <begin position="137"/>
        <end position="160"/>
    </location>
</feature>
<dbReference type="InterPro" id="IPR037027">
    <property type="entry name" value="YqgF/RNaseH-like_dom_sf"/>
</dbReference>
<feature type="compositionally biased region" description="Pro residues" evidence="6">
    <location>
        <begin position="150"/>
        <end position="160"/>
    </location>
</feature>
<evidence type="ECO:0000256" key="2">
    <source>
        <dbReference type="ARBA" id="ARBA00022517"/>
    </source>
</evidence>
<dbReference type="GO" id="GO:0005829">
    <property type="term" value="C:cytosol"/>
    <property type="evidence" value="ECO:0007669"/>
    <property type="project" value="TreeGrafter"/>
</dbReference>
<dbReference type="InterPro" id="IPR006641">
    <property type="entry name" value="YqgF/RNaseH-like_dom"/>
</dbReference>
<dbReference type="InterPro" id="IPR012337">
    <property type="entry name" value="RNaseH-like_sf"/>
</dbReference>
<evidence type="ECO:0000256" key="6">
    <source>
        <dbReference type="SAM" id="MobiDB-lite"/>
    </source>
</evidence>
<dbReference type="CDD" id="cd16964">
    <property type="entry name" value="YqgF"/>
    <property type="match status" value="1"/>
</dbReference>
<dbReference type="HAMAP" id="MF_00651">
    <property type="entry name" value="Nuclease_YqgF"/>
    <property type="match status" value="1"/>
</dbReference>
<comment type="similarity">
    <text evidence="5">Belongs to the YqgF HJR family.</text>
</comment>
<dbReference type="PANTHER" id="PTHR33317">
    <property type="entry name" value="POLYNUCLEOTIDYL TRANSFERASE, RIBONUCLEASE H-LIKE SUPERFAMILY PROTEIN"/>
    <property type="match status" value="1"/>
</dbReference>
<evidence type="ECO:0000259" key="7">
    <source>
        <dbReference type="SMART" id="SM00732"/>
    </source>
</evidence>
<dbReference type="SUPFAM" id="SSF53098">
    <property type="entry name" value="Ribonuclease H-like"/>
    <property type="match status" value="1"/>
</dbReference>
<dbReference type="Pfam" id="PF03652">
    <property type="entry name" value="RuvX"/>
    <property type="match status" value="1"/>
</dbReference>
<keyword evidence="1 5" id="KW-0963">Cytoplasm</keyword>
<comment type="subcellular location">
    <subcellularLocation>
        <location evidence="5">Cytoplasm</location>
    </subcellularLocation>
</comment>
<dbReference type="GO" id="GO:0004518">
    <property type="term" value="F:nuclease activity"/>
    <property type="evidence" value="ECO:0007669"/>
    <property type="project" value="UniProtKB-KW"/>
</dbReference>
<comment type="caution">
    <text evidence="8">The sequence shown here is derived from an EMBL/GenBank/DDBJ whole genome shotgun (WGS) entry which is preliminary data.</text>
</comment>
<keyword evidence="3 5" id="KW-0540">Nuclease</keyword>
<evidence type="ECO:0000256" key="1">
    <source>
        <dbReference type="ARBA" id="ARBA00022490"/>
    </source>
</evidence>
<evidence type="ECO:0000313" key="9">
    <source>
        <dbReference type="Proteomes" id="UP001138768"/>
    </source>
</evidence>
<dbReference type="NCBIfam" id="TIGR00250">
    <property type="entry name" value="RNAse_H_YqgF"/>
    <property type="match status" value="1"/>
</dbReference>
<gene>
    <name evidence="8" type="ORF">CKO42_07260</name>
</gene>
<reference evidence="8 9" key="1">
    <citation type="journal article" date="2020" name="Microorganisms">
        <title>Osmotic Adaptation and Compatible Solute Biosynthesis of Phototrophic Bacteria as Revealed from Genome Analyses.</title>
        <authorList>
            <person name="Imhoff J.F."/>
            <person name="Rahn T."/>
            <person name="Kunzel S."/>
            <person name="Keller A."/>
            <person name="Neulinger S.C."/>
        </authorList>
    </citation>
    <scope>NUCLEOTIDE SEQUENCE [LARGE SCALE GENOMIC DNA]</scope>
    <source>
        <strain evidence="8 9">DSM 25653</strain>
    </source>
</reference>
<dbReference type="GO" id="GO:0000967">
    <property type="term" value="P:rRNA 5'-end processing"/>
    <property type="evidence" value="ECO:0007669"/>
    <property type="project" value="UniProtKB-UniRule"/>
</dbReference>
<dbReference type="EC" id="3.1.-.-" evidence="5"/>
<proteinExistence type="inferred from homology"/>
<feature type="domain" description="YqgF/RNase H-like" evidence="7">
    <location>
        <begin position="2"/>
        <end position="102"/>
    </location>
</feature>
<comment type="function">
    <text evidence="5">Could be a nuclease involved in processing of the 5'-end of pre-16S rRNA.</text>
</comment>
<dbReference type="InterPro" id="IPR005227">
    <property type="entry name" value="YqgF"/>
</dbReference>
<keyword evidence="2 5" id="KW-0690">Ribosome biogenesis</keyword>
<dbReference type="GO" id="GO:0016788">
    <property type="term" value="F:hydrolase activity, acting on ester bonds"/>
    <property type="evidence" value="ECO:0007669"/>
    <property type="project" value="UniProtKB-UniRule"/>
</dbReference>
<dbReference type="Gene3D" id="3.30.420.140">
    <property type="entry name" value="YqgF/RNase H-like domain"/>
    <property type="match status" value="1"/>
</dbReference>
<evidence type="ECO:0000256" key="4">
    <source>
        <dbReference type="ARBA" id="ARBA00022801"/>
    </source>
</evidence>
<feature type="compositionally biased region" description="Low complexity" evidence="6">
    <location>
        <begin position="137"/>
        <end position="148"/>
    </location>
</feature>
<protein>
    <recommendedName>
        <fullName evidence="5">Putative pre-16S rRNA nuclease</fullName>
        <ecNumber evidence="5">3.1.-.-</ecNumber>
    </recommendedName>
</protein>